<name>A0A9Q3P556_9BASI</name>
<evidence type="ECO:0000256" key="1">
    <source>
        <dbReference type="SAM" id="MobiDB-lite"/>
    </source>
</evidence>
<comment type="caution">
    <text evidence="2">The sequence shown here is derived from an EMBL/GenBank/DDBJ whole genome shotgun (WGS) entry which is preliminary data.</text>
</comment>
<sequence>MAPQKFLNRGPNMERAAASRKEGRGPRRQNSFPGVVGSLPGISRTTLRGAGEVDAEEENSVAEKGSDSTEDSTAPVGASQAASSSEASRPSAFKNLSMQEPDCFDGTQPFKSRSFIQSFQLIFHNDKEDFSEDRKKVLSSTSFLIGRAAK</sequence>
<keyword evidence="3" id="KW-1185">Reference proteome</keyword>
<proteinExistence type="predicted"/>
<gene>
    <name evidence="2" type="ORF">O181_088467</name>
</gene>
<evidence type="ECO:0000313" key="2">
    <source>
        <dbReference type="EMBL" id="MBW0548752.1"/>
    </source>
</evidence>
<reference evidence="2" key="1">
    <citation type="submission" date="2021-03" db="EMBL/GenBank/DDBJ databases">
        <title>Draft genome sequence of rust myrtle Austropuccinia psidii MF-1, a brazilian biotype.</title>
        <authorList>
            <person name="Quecine M.C."/>
            <person name="Pachon D.M.R."/>
            <person name="Bonatelli M.L."/>
            <person name="Correr F.H."/>
            <person name="Franceschini L.M."/>
            <person name="Leite T.F."/>
            <person name="Margarido G.R.A."/>
            <person name="Almeida C.A."/>
            <person name="Ferrarezi J.A."/>
            <person name="Labate C.A."/>
        </authorList>
    </citation>
    <scope>NUCLEOTIDE SEQUENCE</scope>
    <source>
        <strain evidence="2">MF-1</strain>
    </source>
</reference>
<accession>A0A9Q3P556</accession>
<protein>
    <submittedName>
        <fullName evidence="2">Uncharacterized protein</fullName>
    </submittedName>
</protein>
<feature type="compositionally biased region" description="Low complexity" evidence="1">
    <location>
        <begin position="78"/>
        <end position="92"/>
    </location>
</feature>
<organism evidence="2 3">
    <name type="scientific">Austropuccinia psidii MF-1</name>
    <dbReference type="NCBI Taxonomy" id="1389203"/>
    <lineage>
        <taxon>Eukaryota</taxon>
        <taxon>Fungi</taxon>
        <taxon>Dikarya</taxon>
        <taxon>Basidiomycota</taxon>
        <taxon>Pucciniomycotina</taxon>
        <taxon>Pucciniomycetes</taxon>
        <taxon>Pucciniales</taxon>
        <taxon>Sphaerophragmiaceae</taxon>
        <taxon>Austropuccinia</taxon>
    </lineage>
</organism>
<dbReference type="EMBL" id="AVOT02054007">
    <property type="protein sequence ID" value="MBW0548752.1"/>
    <property type="molecule type" value="Genomic_DNA"/>
</dbReference>
<dbReference type="Proteomes" id="UP000765509">
    <property type="component" value="Unassembled WGS sequence"/>
</dbReference>
<dbReference type="AlphaFoldDB" id="A0A9Q3P556"/>
<feature type="region of interest" description="Disordered" evidence="1">
    <location>
        <begin position="1"/>
        <end position="109"/>
    </location>
</feature>
<evidence type="ECO:0000313" key="3">
    <source>
        <dbReference type="Proteomes" id="UP000765509"/>
    </source>
</evidence>